<evidence type="ECO:0000313" key="6">
    <source>
        <dbReference type="EMBL" id="MST97453.1"/>
    </source>
</evidence>
<dbReference type="PRINTS" id="PR00032">
    <property type="entry name" value="HTHARAC"/>
</dbReference>
<reference evidence="6 7" key="1">
    <citation type="submission" date="2019-08" db="EMBL/GenBank/DDBJ databases">
        <title>In-depth cultivation of the pig gut microbiome towards novel bacterial diversity and tailored functional studies.</title>
        <authorList>
            <person name="Wylensek D."/>
            <person name="Hitch T.C.A."/>
            <person name="Clavel T."/>
        </authorList>
    </citation>
    <scope>NUCLEOTIDE SEQUENCE [LARGE SCALE GENOMIC DNA]</scope>
    <source>
        <strain evidence="6 7">BBE-744-WT-12</strain>
    </source>
</reference>
<gene>
    <name evidence="6" type="ORF">FYJ85_10420</name>
</gene>
<comment type="caution">
    <text evidence="6">The sequence shown here is derived from an EMBL/GenBank/DDBJ whole genome shotgun (WGS) entry which is preliminary data.</text>
</comment>
<dbReference type="InterPro" id="IPR009057">
    <property type="entry name" value="Homeodomain-like_sf"/>
</dbReference>
<name>A0A844G2R8_9BACT</name>
<dbReference type="PROSITE" id="PS00041">
    <property type="entry name" value="HTH_ARAC_FAMILY_1"/>
    <property type="match status" value="1"/>
</dbReference>
<proteinExistence type="predicted"/>
<evidence type="ECO:0000256" key="4">
    <source>
        <dbReference type="ARBA" id="ARBA00023163"/>
    </source>
</evidence>
<dbReference type="InterPro" id="IPR003313">
    <property type="entry name" value="AraC-bd"/>
</dbReference>
<dbReference type="Pfam" id="PF12833">
    <property type="entry name" value="HTH_18"/>
    <property type="match status" value="1"/>
</dbReference>
<dbReference type="Gene3D" id="2.60.120.10">
    <property type="entry name" value="Jelly Rolls"/>
    <property type="match status" value="1"/>
</dbReference>
<dbReference type="InterPro" id="IPR018062">
    <property type="entry name" value="HTH_AraC-typ_CS"/>
</dbReference>
<keyword evidence="7" id="KW-1185">Reference proteome</keyword>
<dbReference type="PROSITE" id="PS01124">
    <property type="entry name" value="HTH_ARAC_FAMILY_2"/>
    <property type="match status" value="1"/>
</dbReference>
<evidence type="ECO:0000259" key="5">
    <source>
        <dbReference type="PROSITE" id="PS01124"/>
    </source>
</evidence>
<dbReference type="AlphaFoldDB" id="A0A844G2R8"/>
<dbReference type="GO" id="GO:0043565">
    <property type="term" value="F:sequence-specific DNA binding"/>
    <property type="evidence" value="ECO:0007669"/>
    <property type="project" value="InterPro"/>
</dbReference>
<dbReference type="SUPFAM" id="SSF51215">
    <property type="entry name" value="Regulatory protein AraC"/>
    <property type="match status" value="1"/>
</dbReference>
<sequence length="339" mass="39027">MLRPYIANENNPHMHPAGEEWRGEKLYDFRFYELEIVSYSLPLAVFRWDTYARNDSFHRHCDFYELVLVYRGSARNDNGTGRLETVTVGNVFLLPPGSIHRYQAIHEFAHFNILFRPELLNQVRFDLEELPGFQTLFRSFGAAGDPAAVSPCLFLPETEMANVMLMLEECRRELDELEPGFQSAAVASFLRALTAICRRARVQGGRGDESSFRISRVVEQLNSRYPEGFNVPQMAKLAGMSASNFRHRFSEVMGVSPVEYLTRLRLKMAAPLLTTPENITNIAFRVGFEDSNYFARQFRKYAGLTPTEFRRRFSNGEITLQELDTRLFVLPRSQPGNRV</sequence>
<dbReference type="InterPro" id="IPR018060">
    <property type="entry name" value="HTH_AraC"/>
</dbReference>
<dbReference type="EMBL" id="VUNS01000010">
    <property type="protein sequence ID" value="MST97453.1"/>
    <property type="molecule type" value="Genomic_DNA"/>
</dbReference>
<evidence type="ECO:0000313" key="7">
    <source>
        <dbReference type="Proteomes" id="UP000435649"/>
    </source>
</evidence>
<dbReference type="Proteomes" id="UP000435649">
    <property type="component" value="Unassembled WGS sequence"/>
</dbReference>
<keyword evidence="1" id="KW-0805">Transcription regulation</keyword>
<dbReference type="Gene3D" id="1.10.10.60">
    <property type="entry name" value="Homeodomain-like"/>
    <property type="match status" value="2"/>
</dbReference>
<dbReference type="SUPFAM" id="SSF46689">
    <property type="entry name" value="Homeodomain-like"/>
    <property type="match status" value="2"/>
</dbReference>
<dbReference type="InterPro" id="IPR014710">
    <property type="entry name" value="RmlC-like_jellyroll"/>
</dbReference>
<feature type="domain" description="HTH araC/xylS-type" evidence="5">
    <location>
        <begin position="215"/>
        <end position="312"/>
    </location>
</feature>
<dbReference type="Pfam" id="PF02311">
    <property type="entry name" value="AraC_binding"/>
    <property type="match status" value="1"/>
</dbReference>
<keyword evidence="4" id="KW-0804">Transcription</keyword>
<evidence type="ECO:0000256" key="3">
    <source>
        <dbReference type="ARBA" id="ARBA00023159"/>
    </source>
</evidence>
<accession>A0A844G2R8</accession>
<dbReference type="RefSeq" id="WP_154418375.1">
    <property type="nucleotide sequence ID" value="NZ_VUNS01000010.1"/>
</dbReference>
<dbReference type="InterPro" id="IPR037923">
    <property type="entry name" value="HTH-like"/>
</dbReference>
<evidence type="ECO:0000256" key="1">
    <source>
        <dbReference type="ARBA" id="ARBA00023015"/>
    </source>
</evidence>
<dbReference type="PANTHER" id="PTHR46796">
    <property type="entry name" value="HTH-TYPE TRANSCRIPTIONAL ACTIVATOR RHAS-RELATED"/>
    <property type="match status" value="1"/>
</dbReference>
<dbReference type="GO" id="GO:0003700">
    <property type="term" value="F:DNA-binding transcription factor activity"/>
    <property type="evidence" value="ECO:0007669"/>
    <property type="project" value="InterPro"/>
</dbReference>
<keyword evidence="2" id="KW-0238">DNA-binding</keyword>
<organism evidence="6 7">
    <name type="scientific">Victivallis lenta</name>
    <dbReference type="NCBI Taxonomy" id="2606640"/>
    <lineage>
        <taxon>Bacteria</taxon>
        <taxon>Pseudomonadati</taxon>
        <taxon>Lentisphaerota</taxon>
        <taxon>Lentisphaeria</taxon>
        <taxon>Victivallales</taxon>
        <taxon>Victivallaceae</taxon>
        <taxon>Victivallis</taxon>
    </lineage>
</organism>
<protein>
    <submittedName>
        <fullName evidence="6">AraC family transcriptional regulator</fullName>
    </submittedName>
</protein>
<keyword evidence="3" id="KW-0010">Activator</keyword>
<dbReference type="InterPro" id="IPR020449">
    <property type="entry name" value="Tscrpt_reg_AraC-type_HTH"/>
</dbReference>
<evidence type="ECO:0000256" key="2">
    <source>
        <dbReference type="ARBA" id="ARBA00023125"/>
    </source>
</evidence>
<dbReference type="InterPro" id="IPR050204">
    <property type="entry name" value="AraC_XylS_family_regulators"/>
</dbReference>
<dbReference type="SMART" id="SM00342">
    <property type="entry name" value="HTH_ARAC"/>
    <property type="match status" value="1"/>
</dbReference>